<sequence>MKVFTLPFYGKAFLLTGEKYIVALMNWLKRLLVKNREFILQETLAARGLMQVLMKPRNTRTPWTGEEVREIKMHLWTLSLAIPVLLVFLLPGGSLLLPFLAEVLDRRTTKRL</sequence>
<accession>A0A953J7K7</accession>
<keyword evidence="1" id="KW-0472">Membrane</keyword>
<evidence type="ECO:0000256" key="1">
    <source>
        <dbReference type="SAM" id="Phobius"/>
    </source>
</evidence>
<evidence type="ECO:0000313" key="3">
    <source>
        <dbReference type="Proteomes" id="UP000705867"/>
    </source>
</evidence>
<comment type="caution">
    <text evidence="2">The sequence shown here is derived from an EMBL/GenBank/DDBJ whole genome shotgun (WGS) entry which is preliminary data.</text>
</comment>
<reference evidence="2" key="1">
    <citation type="journal article" date="2021" name="bioRxiv">
        <title>Unraveling nitrogen, sulfur and carbon metabolic pathways and microbial community transcriptional responses to substrate deprivation and toxicity stresses in a bioreactor mimicking anoxic brackish coastal sediment conditions.</title>
        <authorList>
            <person name="Martins P.D."/>
            <person name="Echeveste M.J."/>
            <person name="Arshad A."/>
            <person name="Kurth J."/>
            <person name="Ouboter H."/>
            <person name="Jetten M.S.M."/>
            <person name="Welte C.U."/>
        </authorList>
    </citation>
    <scope>NUCLEOTIDE SEQUENCE</scope>
    <source>
        <strain evidence="2">MAG_39</strain>
    </source>
</reference>
<protein>
    <submittedName>
        <fullName evidence="2">Uncharacterized protein</fullName>
    </submittedName>
</protein>
<organism evidence="2 3">
    <name type="scientific">Candidatus Nitrobium versatile</name>
    <dbReference type="NCBI Taxonomy" id="2884831"/>
    <lineage>
        <taxon>Bacteria</taxon>
        <taxon>Pseudomonadati</taxon>
        <taxon>Nitrospirota</taxon>
        <taxon>Nitrospiria</taxon>
        <taxon>Nitrospirales</taxon>
        <taxon>Nitrospiraceae</taxon>
        <taxon>Candidatus Nitrobium</taxon>
    </lineage>
</organism>
<gene>
    <name evidence="2" type="ORF">K8I29_00630</name>
</gene>
<dbReference type="AlphaFoldDB" id="A0A953J7K7"/>
<name>A0A953J7K7_9BACT</name>
<evidence type="ECO:0000313" key="2">
    <source>
        <dbReference type="EMBL" id="MBZ0154702.1"/>
    </source>
</evidence>
<dbReference type="Proteomes" id="UP000705867">
    <property type="component" value="Unassembled WGS sequence"/>
</dbReference>
<keyword evidence="1" id="KW-0812">Transmembrane</keyword>
<keyword evidence="1" id="KW-1133">Transmembrane helix</keyword>
<proteinExistence type="predicted"/>
<dbReference type="EMBL" id="JAIOIV010000010">
    <property type="protein sequence ID" value="MBZ0154702.1"/>
    <property type="molecule type" value="Genomic_DNA"/>
</dbReference>
<reference evidence="2" key="2">
    <citation type="submission" date="2021-08" db="EMBL/GenBank/DDBJ databases">
        <authorList>
            <person name="Dalcin Martins P."/>
        </authorList>
    </citation>
    <scope>NUCLEOTIDE SEQUENCE</scope>
    <source>
        <strain evidence="2">MAG_39</strain>
    </source>
</reference>
<feature type="transmembrane region" description="Helical" evidence="1">
    <location>
        <begin position="80"/>
        <end position="101"/>
    </location>
</feature>